<sequence>MALFTAGYEGLTIDSFIERLKKAKVAKVLDVREYPLSRKAGFSKNSFAKRLANAGIDYEHIPALGCPKPIRNQYKVDGSWSLCTSGYRAYLGTQHAAVWGVIEQASRQHVCVVCFEADAQYCHRSLIAEAAWQLAGSLVVQHLPIKTASLGDSVRAVA</sequence>
<keyword evidence="2" id="KW-1185">Reference proteome</keyword>
<dbReference type="InterPro" id="IPR007438">
    <property type="entry name" value="DUF488"/>
</dbReference>
<protein>
    <submittedName>
        <fullName evidence="1">DUF488 domain-containing protein</fullName>
    </submittedName>
</protein>
<accession>A0ABR7ZAP8</accession>
<organism evidence="1 2">
    <name type="scientific">Pseudomonas typographi</name>
    <dbReference type="NCBI Taxonomy" id="2715964"/>
    <lineage>
        <taxon>Bacteria</taxon>
        <taxon>Pseudomonadati</taxon>
        <taxon>Pseudomonadota</taxon>
        <taxon>Gammaproteobacteria</taxon>
        <taxon>Pseudomonadales</taxon>
        <taxon>Pseudomonadaceae</taxon>
        <taxon>Pseudomonas</taxon>
    </lineage>
</organism>
<comment type="caution">
    <text evidence="1">The sequence shown here is derived from an EMBL/GenBank/DDBJ whole genome shotgun (WGS) entry which is preliminary data.</text>
</comment>
<dbReference type="PANTHER" id="PTHR39337">
    <property type="entry name" value="BLR5642 PROTEIN"/>
    <property type="match status" value="1"/>
</dbReference>
<proteinExistence type="predicted"/>
<dbReference type="Proteomes" id="UP000805841">
    <property type="component" value="Unassembled WGS sequence"/>
</dbReference>
<reference evidence="1 2" key="1">
    <citation type="journal article" date="2020" name="Insects">
        <title>Bacteria Belonging to Pseudomonas typographi sp. nov. from the Bark Beetle Ips typographus Have Genomic Potential to Aid in the Host Ecology.</title>
        <authorList>
            <person name="Peral-Aranega E."/>
            <person name="Saati-Santamaria Z."/>
            <person name="Kolarik M."/>
            <person name="Rivas R."/>
            <person name="Garcia-Fraile P."/>
        </authorList>
    </citation>
    <scope>NUCLEOTIDE SEQUENCE [LARGE SCALE GENOMIC DNA]</scope>
    <source>
        <strain evidence="1 2">CA3A</strain>
    </source>
</reference>
<gene>
    <name evidence="1" type="ORF">HAQ05_27325</name>
</gene>
<dbReference type="EMBL" id="JAAOCA010000070">
    <property type="protein sequence ID" value="MBD1602393.1"/>
    <property type="molecule type" value="Genomic_DNA"/>
</dbReference>
<dbReference type="RefSeq" id="WP_190427333.1">
    <property type="nucleotide sequence ID" value="NZ_JAAOCA010000070.1"/>
</dbReference>
<name>A0ABR7ZAP8_9PSED</name>
<evidence type="ECO:0000313" key="2">
    <source>
        <dbReference type="Proteomes" id="UP000805841"/>
    </source>
</evidence>
<dbReference type="Pfam" id="PF04343">
    <property type="entry name" value="DUF488"/>
    <property type="match status" value="1"/>
</dbReference>
<evidence type="ECO:0000313" key="1">
    <source>
        <dbReference type="EMBL" id="MBD1602393.1"/>
    </source>
</evidence>
<dbReference type="PANTHER" id="PTHR39337:SF1">
    <property type="entry name" value="BLR5642 PROTEIN"/>
    <property type="match status" value="1"/>
</dbReference>